<evidence type="ECO:0000256" key="1">
    <source>
        <dbReference type="ARBA" id="ARBA00022679"/>
    </source>
</evidence>
<gene>
    <name evidence="4" type="ORF">F3087_01145</name>
</gene>
<proteinExistence type="predicted"/>
<feature type="domain" description="Polyphosphate kinase-2-related" evidence="3">
    <location>
        <begin position="37"/>
        <end position="260"/>
    </location>
</feature>
<evidence type="ECO:0000313" key="4">
    <source>
        <dbReference type="EMBL" id="KAA8889960.1"/>
    </source>
</evidence>
<dbReference type="PANTHER" id="PTHR34383">
    <property type="entry name" value="POLYPHOSPHATE:AMP PHOSPHOTRANSFERASE-RELATED"/>
    <property type="match status" value="1"/>
</dbReference>
<dbReference type="EMBL" id="VXLC01000001">
    <property type="protein sequence ID" value="KAA8889960.1"/>
    <property type="molecule type" value="Genomic_DNA"/>
</dbReference>
<dbReference type="InterPro" id="IPR022300">
    <property type="entry name" value="PPK2-rel_1"/>
</dbReference>
<evidence type="ECO:0000256" key="2">
    <source>
        <dbReference type="ARBA" id="ARBA00022777"/>
    </source>
</evidence>
<dbReference type="AlphaFoldDB" id="A0A5N0EM94"/>
<dbReference type="InterPro" id="IPR027417">
    <property type="entry name" value="P-loop_NTPase"/>
</dbReference>
<keyword evidence="1" id="KW-0808">Transferase</keyword>
<dbReference type="RefSeq" id="WP_150399875.1">
    <property type="nucleotide sequence ID" value="NZ_VXLC01000001.1"/>
</dbReference>
<accession>A0A5N0EM94</accession>
<sequence length="282" mass="32405">MAKKQWSVPATEALKADGLRIADLDTNGTPGFKGDKAAGQELQAERTEVLSALQERLYANGRSGDSRSVLLVLQGMDTAGKGGIVRHVIGSVDPQGVDHHAFGVPTEEEKRHHYLWRIRKALPRGGQLGVFDRSHYEDVLVVRVHDLVPKKEWEPRYDEINAFERELVDEGTTVVKVAMFVSLDEQKKRLMERLERPDKYWKFNPSDIDERAYWPAYQEAYQAMLDRTDTDYAPWHVIPADRKWFSRLAITELLIDALERLDLQWPPAKFDVEEQKRRLADA</sequence>
<protein>
    <submittedName>
        <fullName evidence="4">Polyphosphate kinase 2 family protein</fullName>
    </submittedName>
</protein>
<dbReference type="InterPro" id="IPR022488">
    <property type="entry name" value="PPK2-related"/>
</dbReference>
<dbReference type="Gene3D" id="3.40.50.300">
    <property type="entry name" value="P-loop containing nucleotide triphosphate hydrolases"/>
    <property type="match status" value="1"/>
</dbReference>
<name>A0A5N0EM94_9NOCA</name>
<evidence type="ECO:0000313" key="5">
    <source>
        <dbReference type="Proteomes" id="UP000323876"/>
    </source>
</evidence>
<dbReference type="Proteomes" id="UP000323876">
    <property type="component" value="Unassembled WGS sequence"/>
</dbReference>
<organism evidence="4 5">
    <name type="scientific">Nocardia colli</name>
    <dbReference type="NCBI Taxonomy" id="2545717"/>
    <lineage>
        <taxon>Bacteria</taxon>
        <taxon>Bacillati</taxon>
        <taxon>Actinomycetota</taxon>
        <taxon>Actinomycetes</taxon>
        <taxon>Mycobacteriales</taxon>
        <taxon>Nocardiaceae</taxon>
        <taxon>Nocardia</taxon>
    </lineage>
</organism>
<comment type="caution">
    <text evidence="4">The sequence shown here is derived from an EMBL/GenBank/DDBJ whole genome shotgun (WGS) entry which is preliminary data.</text>
</comment>
<dbReference type="SUPFAM" id="SSF52540">
    <property type="entry name" value="P-loop containing nucleoside triphosphate hydrolases"/>
    <property type="match status" value="1"/>
</dbReference>
<dbReference type="PIRSF" id="PIRSF028756">
    <property type="entry name" value="PPK2_prd"/>
    <property type="match status" value="1"/>
</dbReference>
<dbReference type="NCBIfam" id="TIGR03709">
    <property type="entry name" value="PPK2_rel_1"/>
    <property type="match status" value="1"/>
</dbReference>
<dbReference type="GO" id="GO:0006797">
    <property type="term" value="P:polyphosphate metabolic process"/>
    <property type="evidence" value="ECO:0007669"/>
    <property type="project" value="InterPro"/>
</dbReference>
<evidence type="ECO:0000259" key="3">
    <source>
        <dbReference type="Pfam" id="PF03976"/>
    </source>
</evidence>
<reference evidence="4 5" key="1">
    <citation type="submission" date="2019-09" db="EMBL/GenBank/DDBJ databases">
        <authorList>
            <person name="Wang X."/>
        </authorList>
    </citation>
    <scope>NUCLEOTIDE SEQUENCE [LARGE SCALE GENOMIC DNA]</scope>
    <source>
        <strain evidence="4 5">CICC 11023</strain>
    </source>
</reference>
<keyword evidence="2 4" id="KW-0418">Kinase</keyword>
<dbReference type="GO" id="GO:0008976">
    <property type="term" value="F:polyphosphate kinase activity"/>
    <property type="evidence" value="ECO:0007669"/>
    <property type="project" value="InterPro"/>
</dbReference>
<dbReference type="OrthoDB" id="9775224at2"/>
<keyword evidence="5" id="KW-1185">Reference proteome</keyword>
<dbReference type="PANTHER" id="PTHR34383:SF3">
    <property type="entry name" value="POLYPHOSPHATE:AMP PHOSPHOTRANSFERASE"/>
    <property type="match status" value="1"/>
</dbReference>
<dbReference type="Pfam" id="PF03976">
    <property type="entry name" value="PPK2"/>
    <property type="match status" value="1"/>
</dbReference>
<dbReference type="InterPro" id="IPR016898">
    <property type="entry name" value="Polyphosphate_phosphotransfera"/>
</dbReference>